<dbReference type="Gene3D" id="3.20.200.10">
    <property type="entry name" value="MHCK/EF2 kinase"/>
    <property type="match status" value="1"/>
</dbReference>
<sequence length="122" mass="13296">IYLVEPRRVSTAVLKFSGTLGVRNGIDKRTATISAFSHFVVGSTACNYMFADIQGSTGRDANDPAKNILTLFDPMTHTPDGKSGLGDHGRQGFENFLENHQCNTICMALDLPSISDMRDTLD</sequence>
<dbReference type="GO" id="GO:1903013">
    <property type="term" value="P:response to differentiation-inducing factor 1"/>
    <property type="evidence" value="ECO:0007669"/>
    <property type="project" value="TreeGrafter"/>
</dbReference>
<evidence type="ECO:0000256" key="3">
    <source>
        <dbReference type="ARBA" id="ARBA00022741"/>
    </source>
</evidence>
<dbReference type="Proteomes" id="UP000076532">
    <property type="component" value="Unassembled WGS sequence"/>
</dbReference>
<keyword evidence="1" id="KW-0723">Serine/threonine-protein kinase</keyword>
<feature type="domain" description="Alpha-type protein kinase" evidence="6">
    <location>
        <begin position="1"/>
        <end position="114"/>
    </location>
</feature>
<dbReference type="GO" id="GO:0031037">
    <property type="term" value="P:myosin II filament disassembly"/>
    <property type="evidence" value="ECO:0007669"/>
    <property type="project" value="TreeGrafter"/>
</dbReference>
<dbReference type="InterPro" id="IPR004166">
    <property type="entry name" value="a-kinase_dom"/>
</dbReference>
<keyword evidence="2" id="KW-0808">Transferase</keyword>
<evidence type="ECO:0000256" key="5">
    <source>
        <dbReference type="ARBA" id="ARBA00022840"/>
    </source>
</evidence>
<evidence type="ECO:0000256" key="1">
    <source>
        <dbReference type="ARBA" id="ARBA00022527"/>
    </source>
</evidence>
<evidence type="ECO:0000313" key="7">
    <source>
        <dbReference type="EMBL" id="KZP10252.1"/>
    </source>
</evidence>
<dbReference type="PROSITE" id="PS51158">
    <property type="entry name" value="ALPHA_KINASE"/>
    <property type="match status" value="1"/>
</dbReference>
<gene>
    <name evidence="7" type="ORF">FIBSPDRAFT_712139</name>
</gene>
<keyword evidence="5" id="KW-0067">ATP-binding</keyword>
<dbReference type="PANTHER" id="PTHR45992:SF2">
    <property type="entry name" value="EUKARYOTIC ELONGATION FACTOR 2 KINASE"/>
    <property type="match status" value="1"/>
</dbReference>
<reference evidence="7 8" key="1">
    <citation type="journal article" date="2016" name="Mol. Biol. Evol.">
        <title>Comparative Genomics of Early-Diverging Mushroom-Forming Fungi Provides Insights into the Origins of Lignocellulose Decay Capabilities.</title>
        <authorList>
            <person name="Nagy L.G."/>
            <person name="Riley R."/>
            <person name="Tritt A."/>
            <person name="Adam C."/>
            <person name="Daum C."/>
            <person name="Floudas D."/>
            <person name="Sun H."/>
            <person name="Yadav J.S."/>
            <person name="Pangilinan J."/>
            <person name="Larsson K.H."/>
            <person name="Matsuura K."/>
            <person name="Barry K."/>
            <person name="Labutti K."/>
            <person name="Kuo R."/>
            <person name="Ohm R.A."/>
            <person name="Bhattacharya S.S."/>
            <person name="Shirouzu T."/>
            <person name="Yoshinaga Y."/>
            <person name="Martin F.M."/>
            <person name="Grigoriev I.V."/>
            <person name="Hibbett D.S."/>
        </authorList>
    </citation>
    <scope>NUCLEOTIDE SEQUENCE [LARGE SCALE GENOMIC DNA]</scope>
    <source>
        <strain evidence="7 8">CBS 109695</strain>
    </source>
</reference>
<dbReference type="InterPro" id="IPR011009">
    <property type="entry name" value="Kinase-like_dom_sf"/>
</dbReference>
<name>A0A165Z5T0_9AGAM</name>
<keyword evidence="8" id="KW-1185">Reference proteome</keyword>
<dbReference type="GO" id="GO:0005524">
    <property type="term" value="F:ATP binding"/>
    <property type="evidence" value="ECO:0007669"/>
    <property type="project" value="UniProtKB-KW"/>
</dbReference>
<dbReference type="CDD" id="cd04515">
    <property type="entry name" value="Alpha_kinase"/>
    <property type="match status" value="1"/>
</dbReference>
<dbReference type="SUPFAM" id="SSF56112">
    <property type="entry name" value="Protein kinase-like (PK-like)"/>
    <property type="match status" value="1"/>
</dbReference>
<evidence type="ECO:0000256" key="4">
    <source>
        <dbReference type="ARBA" id="ARBA00022777"/>
    </source>
</evidence>
<organism evidence="7 8">
    <name type="scientific">Athelia psychrophila</name>
    <dbReference type="NCBI Taxonomy" id="1759441"/>
    <lineage>
        <taxon>Eukaryota</taxon>
        <taxon>Fungi</taxon>
        <taxon>Dikarya</taxon>
        <taxon>Basidiomycota</taxon>
        <taxon>Agaricomycotina</taxon>
        <taxon>Agaricomycetes</taxon>
        <taxon>Agaricomycetidae</taxon>
        <taxon>Atheliales</taxon>
        <taxon>Atheliaceae</taxon>
        <taxon>Athelia</taxon>
    </lineage>
</organism>
<accession>A0A165Z5T0</accession>
<dbReference type="AlphaFoldDB" id="A0A165Z5T0"/>
<keyword evidence="3" id="KW-0547">Nucleotide-binding</keyword>
<dbReference type="STRING" id="436010.A0A165Z5T0"/>
<dbReference type="PANTHER" id="PTHR45992">
    <property type="entry name" value="EUKARYOTIC ELONGATION FACTOR 2 KINASE-RELATED"/>
    <property type="match status" value="1"/>
</dbReference>
<keyword evidence="4" id="KW-0418">Kinase</keyword>
<dbReference type="OrthoDB" id="3247018at2759"/>
<protein>
    <submittedName>
        <fullName evidence="7">Kinase-like protein</fullName>
    </submittedName>
</protein>
<proteinExistence type="predicted"/>
<dbReference type="Pfam" id="PF02816">
    <property type="entry name" value="Alpha_kinase"/>
    <property type="match status" value="1"/>
</dbReference>
<evidence type="ECO:0000313" key="8">
    <source>
        <dbReference type="Proteomes" id="UP000076532"/>
    </source>
</evidence>
<dbReference type="EMBL" id="KV417683">
    <property type="protein sequence ID" value="KZP10252.1"/>
    <property type="molecule type" value="Genomic_DNA"/>
</dbReference>
<dbReference type="InterPro" id="IPR051852">
    <property type="entry name" value="Alpha-type_PK"/>
</dbReference>
<dbReference type="GO" id="GO:0004674">
    <property type="term" value="F:protein serine/threonine kinase activity"/>
    <property type="evidence" value="ECO:0007669"/>
    <property type="project" value="UniProtKB-KW"/>
</dbReference>
<evidence type="ECO:0000256" key="2">
    <source>
        <dbReference type="ARBA" id="ARBA00022679"/>
    </source>
</evidence>
<feature type="non-terminal residue" evidence="7">
    <location>
        <position position="1"/>
    </location>
</feature>
<evidence type="ECO:0000259" key="6">
    <source>
        <dbReference type="PROSITE" id="PS51158"/>
    </source>
</evidence>
<feature type="non-terminal residue" evidence="7">
    <location>
        <position position="122"/>
    </location>
</feature>